<dbReference type="SUPFAM" id="SSF53756">
    <property type="entry name" value="UDP-Glycosyltransferase/glycogen phosphorylase"/>
    <property type="match status" value="1"/>
</dbReference>
<evidence type="ECO:0000313" key="4">
    <source>
        <dbReference type="Proteomes" id="UP000420707"/>
    </source>
</evidence>
<comment type="caution">
    <text evidence="3">The sequence shown here is derived from an EMBL/GenBank/DDBJ whole genome shotgun (WGS) entry which is preliminary data.</text>
</comment>
<dbReference type="Gene3D" id="3.40.50.2000">
    <property type="entry name" value="Glycogen Phosphorylase B"/>
    <property type="match status" value="2"/>
</dbReference>
<dbReference type="GO" id="GO:0016757">
    <property type="term" value="F:glycosyltransferase activity"/>
    <property type="evidence" value="ECO:0007669"/>
    <property type="project" value="InterPro"/>
</dbReference>
<sequence>MKIIYYSKPCFADCDIPLIKEMQERGIDVYYYIPIPRNFVSSSVIEFPKPVRKYGLICAKELPEMAYLSKMLDLSKVFFISGFRRTPLSILSWLLWFKVAFHMLKKCADIFHITWQFSLCFEKLFYYFKPCKNVVMTVHDPFSHTGNDSSIEERRRIKTFSYANAYLLLNKTFVNRFAKHYGKNIKQIFVSRLGSYDVLGLFPDGKRTDLDNYILFFGTINKYKGIEYLLEAMSLVHKDYPRLKLVIAGSGKFYFDVSKYTRNDYVKIIHKYLTMGELSCLIKNAKFVVCPYTDGTQSGVINTCFTLCKPIVATNVGAFSESVIDGKNGFLVSPKDSIKLAEKISELENNPILITEMASYIREEWLPNHGWKDIVNDYVKCYNNVLYDEK</sequence>
<name>A0AAW9THS8_9BACT</name>
<dbReference type="Pfam" id="PF00534">
    <property type="entry name" value="Glycos_transf_1"/>
    <property type="match status" value="1"/>
</dbReference>
<accession>A0AAW9THS8</accession>
<dbReference type="PANTHER" id="PTHR46401:SF2">
    <property type="entry name" value="GLYCOSYLTRANSFERASE WBBK-RELATED"/>
    <property type="match status" value="1"/>
</dbReference>
<feature type="domain" description="Glycosyl transferase family 1" evidence="2">
    <location>
        <begin position="210"/>
        <end position="363"/>
    </location>
</feature>
<organism evidence="3 4">
    <name type="scientific">Segatella copri</name>
    <dbReference type="NCBI Taxonomy" id="165179"/>
    <lineage>
        <taxon>Bacteria</taxon>
        <taxon>Pseudomonadati</taxon>
        <taxon>Bacteroidota</taxon>
        <taxon>Bacteroidia</taxon>
        <taxon>Bacteroidales</taxon>
        <taxon>Prevotellaceae</taxon>
        <taxon>Segatella</taxon>
    </lineage>
</organism>
<dbReference type="CDD" id="cd03801">
    <property type="entry name" value="GT4_PimA-like"/>
    <property type="match status" value="1"/>
</dbReference>
<evidence type="ECO:0000259" key="2">
    <source>
        <dbReference type="Pfam" id="PF00534"/>
    </source>
</evidence>
<gene>
    <name evidence="3" type="ORF">F7D90_11625</name>
</gene>
<dbReference type="EMBL" id="VZCR01000076">
    <property type="protein sequence ID" value="MQN32583.1"/>
    <property type="molecule type" value="Genomic_DNA"/>
</dbReference>
<evidence type="ECO:0000313" key="3">
    <source>
        <dbReference type="EMBL" id="MQN32583.1"/>
    </source>
</evidence>
<keyword evidence="1" id="KW-0808">Transferase</keyword>
<dbReference type="PANTHER" id="PTHR46401">
    <property type="entry name" value="GLYCOSYLTRANSFERASE WBBK-RELATED"/>
    <property type="match status" value="1"/>
</dbReference>
<dbReference type="GO" id="GO:0009103">
    <property type="term" value="P:lipopolysaccharide biosynthetic process"/>
    <property type="evidence" value="ECO:0007669"/>
    <property type="project" value="TreeGrafter"/>
</dbReference>
<reference evidence="4" key="1">
    <citation type="submission" date="2019-09" db="EMBL/GenBank/DDBJ databases">
        <title>Distinct polysaccharide growth profiles of human intestinal Prevotella copri isolates.</title>
        <authorList>
            <person name="Fehlner-Peach H."/>
            <person name="Magnabosco C."/>
            <person name="Raghavan V."/>
            <person name="Scher J.U."/>
            <person name="Tett A."/>
            <person name="Cox L.M."/>
            <person name="Gottsegen C."/>
            <person name="Watters A."/>
            <person name="Wiltshire- Gordon J.D."/>
            <person name="Segata N."/>
            <person name="Bonneau R."/>
            <person name="Littman D.R."/>
        </authorList>
    </citation>
    <scope>NUCLEOTIDE SEQUENCE [LARGE SCALE GENOMIC DNA]</scope>
    <source>
        <strain evidence="4">iAP146</strain>
    </source>
</reference>
<dbReference type="RefSeq" id="WP_153086612.1">
    <property type="nucleotide sequence ID" value="NZ_VZAM01000049.1"/>
</dbReference>
<dbReference type="AlphaFoldDB" id="A0AAW9THS8"/>
<proteinExistence type="predicted"/>
<evidence type="ECO:0000256" key="1">
    <source>
        <dbReference type="ARBA" id="ARBA00022679"/>
    </source>
</evidence>
<protein>
    <submittedName>
        <fullName evidence="3">Glycosyltransferase family 4 protein</fullName>
    </submittedName>
</protein>
<dbReference type="Proteomes" id="UP000420707">
    <property type="component" value="Unassembled WGS sequence"/>
</dbReference>
<dbReference type="InterPro" id="IPR001296">
    <property type="entry name" value="Glyco_trans_1"/>
</dbReference>